<keyword evidence="1" id="KW-1133">Transmembrane helix</keyword>
<evidence type="ECO:0000256" key="1">
    <source>
        <dbReference type="SAM" id="Phobius"/>
    </source>
</evidence>
<keyword evidence="1" id="KW-0472">Membrane</keyword>
<accession>A0A0F9DX62</accession>
<name>A0A0F9DX62_9ZZZZ</name>
<dbReference type="EMBL" id="LAZR01029854">
    <property type="protein sequence ID" value="KKL58356.1"/>
    <property type="molecule type" value="Genomic_DNA"/>
</dbReference>
<sequence length="75" mass="8741">MKQLRIVLAYMFWFLGVFVIGSGLKAVAWLGHQARMLYIRFVLGWVWNGIERIHPEWEDGGRRLRDGAGNVLVNR</sequence>
<dbReference type="AlphaFoldDB" id="A0A0F9DX62"/>
<reference evidence="2" key="1">
    <citation type="journal article" date="2015" name="Nature">
        <title>Complex archaea that bridge the gap between prokaryotes and eukaryotes.</title>
        <authorList>
            <person name="Spang A."/>
            <person name="Saw J.H."/>
            <person name="Jorgensen S.L."/>
            <person name="Zaremba-Niedzwiedzka K."/>
            <person name="Martijn J."/>
            <person name="Lind A.E."/>
            <person name="van Eijk R."/>
            <person name="Schleper C."/>
            <person name="Guy L."/>
            <person name="Ettema T.J."/>
        </authorList>
    </citation>
    <scope>NUCLEOTIDE SEQUENCE</scope>
</reference>
<organism evidence="2">
    <name type="scientific">marine sediment metagenome</name>
    <dbReference type="NCBI Taxonomy" id="412755"/>
    <lineage>
        <taxon>unclassified sequences</taxon>
        <taxon>metagenomes</taxon>
        <taxon>ecological metagenomes</taxon>
    </lineage>
</organism>
<gene>
    <name evidence="2" type="ORF">LCGC14_2226190</name>
</gene>
<evidence type="ECO:0000313" key="2">
    <source>
        <dbReference type="EMBL" id="KKL58356.1"/>
    </source>
</evidence>
<protein>
    <submittedName>
        <fullName evidence="2">Uncharacterized protein</fullName>
    </submittedName>
</protein>
<proteinExistence type="predicted"/>
<keyword evidence="1" id="KW-0812">Transmembrane</keyword>
<comment type="caution">
    <text evidence="2">The sequence shown here is derived from an EMBL/GenBank/DDBJ whole genome shotgun (WGS) entry which is preliminary data.</text>
</comment>
<feature type="transmembrane region" description="Helical" evidence="1">
    <location>
        <begin position="6"/>
        <end position="30"/>
    </location>
</feature>